<evidence type="ECO:0000259" key="8">
    <source>
        <dbReference type="PROSITE" id="PS51379"/>
    </source>
</evidence>
<dbReference type="PROSITE" id="PS51379">
    <property type="entry name" value="4FE4S_FER_2"/>
    <property type="match status" value="2"/>
</dbReference>
<proteinExistence type="predicted"/>
<feature type="region of interest" description="Disordered" evidence="6">
    <location>
        <begin position="221"/>
        <end position="244"/>
    </location>
</feature>
<dbReference type="PANTHER" id="PTHR24960">
    <property type="entry name" value="PHOTOSYSTEM I IRON-SULFUR CENTER-RELATED"/>
    <property type="match status" value="1"/>
</dbReference>
<dbReference type="AlphaFoldDB" id="A0A0S7BFM9"/>
<dbReference type="InterPro" id="IPR001041">
    <property type="entry name" value="2Fe-2S_ferredoxin-type"/>
</dbReference>
<sequence>MTDSISLTIDGITVTAQPGTTLLKAAAAVGIDIPTICFHDYCTANALCRFCVVEVEGSRTLVPACVAKISEGMKVKTQSDRVLRARRTILEMLAATVDLSDSPEIQAYISEYTAQAERFPGAEQRVSPVLDDNPMYIRDYSKCILCWRCVQVCAEDAQYTYAINFTGRGFETQIGTFFAKPMPETTCVFCGQCVGVCPTGALKAKRQWLLEQSLTPDEIMSLTRTERRRKRREVSSEQGSASGG</sequence>
<dbReference type="InterPro" id="IPR017896">
    <property type="entry name" value="4Fe4S_Fe-S-bd"/>
</dbReference>
<evidence type="ECO:0000313" key="9">
    <source>
        <dbReference type="EMBL" id="GAP14297.1"/>
    </source>
</evidence>
<dbReference type="InterPro" id="IPR017900">
    <property type="entry name" value="4Fe4S_Fe_S_CS"/>
</dbReference>
<evidence type="ECO:0000256" key="3">
    <source>
        <dbReference type="ARBA" id="ARBA00022737"/>
    </source>
</evidence>
<dbReference type="SUPFAM" id="SSF54292">
    <property type="entry name" value="2Fe-2S ferredoxin-like"/>
    <property type="match status" value="1"/>
</dbReference>
<dbReference type="GO" id="GO:0051539">
    <property type="term" value="F:4 iron, 4 sulfur cluster binding"/>
    <property type="evidence" value="ECO:0007669"/>
    <property type="project" value="UniProtKB-KW"/>
</dbReference>
<dbReference type="Gene3D" id="3.10.20.740">
    <property type="match status" value="1"/>
</dbReference>
<dbReference type="EMBL" id="DF967972">
    <property type="protein sequence ID" value="GAP14297.1"/>
    <property type="molecule type" value="Genomic_DNA"/>
</dbReference>
<dbReference type="Gene3D" id="3.30.70.20">
    <property type="match status" value="1"/>
</dbReference>
<evidence type="ECO:0000256" key="5">
    <source>
        <dbReference type="ARBA" id="ARBA00023014"/>
    </source>
</evidence>
<keyword evidence="5" id="KW-0411">Iron-sulfur</keyword>
<dbReference type="PANTHER" id="PTHR24960:SF84">
    <property type="entry name" value="HYDROGENASE SUBUNIT"/>
    <property type="match status" value="1"/>
</dbReference>
<dbReference type="InterPro" id="IPR054351">
    <property type="entry name" value="NADH_UbQ_OxRdtase_ferredoxin"/>
</dbReference>
<dbReference type="GO" id="GO:0046872">
    <property type="term" value="F:metal ion binding"/>
    <property type="evidence" value="ECO:0007669"/>
    <property type="project" value="UniProtKB-KW"/>
</dbReference>
<dbReference type="STRING" id="360412.LARV_02063"/>
<dbReference type="PROSITE" id="PS00198">
    <property type="entry name" value="4FE4S_FER_1"/>
    <property type="match status" value="1"/>
</dbReference>
<feature type="domain" description="4Fe-4S ferredoxin-type" evidence="8">
    <location>
        <begin position="177"/>
        <end position="207"/>
    </location>
</feature>
<dbReference type="Pfam" id="PF13510">
    <property type="entry name" value="Fer2_4"/>
    <property type="match status" value="1"/>
</dbReference>
<evidence type="ECO:0000256" key="4">
    <source>
        <dbReference type="ARBA" id="ARBA00023004"/>
    </source>
</evidence>
<keyword evidence="3" id="KW-0677">Repeat</keyword>
<dbReference type="Proteomes" id="UP000055060">
    <property type="component" value="Unassembled WGS sequence"/>
</dbReference>
<dbReference type="CDD" id="cd00207">
    <property type="entry name" value="fer2"/>
    <property type="match status" value="1"/>
</dbReference>
<protein>
    <submittedName>
        <fullName evidence="9">NAD-dependent formate dehydrogenase iron-sulfur protein</fullName>
    </submittedName>
</protein>
<dbReference type="InterPro" id="IPR036010">
    <property type="entry name" value="2Fe-2S_ferredoxin-like_sf"/>
</dbReference>
<reference evidence="9" key="1">
    <citation type="submission" date="2015-07" db="EMBL/GenBank/DDBJ databases">
        <title>Draft Genome Sequences of Anaerolinea thermolimosa IMO-1, Bellilinea caldifistulae GOMI-1, Leptolinea tardivitalis YMTK-2, Levilinea saccharolytica KIBI-1,Longilinea arvoryzae KOME-1, Previously Described as Members of the Anaerolineaceae (Chloroflexi).</title>
        <authorList>
            <person name="Sekiguchi Y."/>
            <person name="Ohashi A."/>
            <person name="Matsuura N."/>
            <person name="Tourlousse M.D."/>
        </authorList>
    </citation>
    <scope>NUCLEOTIDE SEQUENCE [LARGE SCALE GENOMIC DNA]</scope>
    <source>
        <strain evidence="9">KOME-1</strain>
    </source>
</reference>
<evidence type="ECO:0000256" key="6">
    <source>
        <dbReference type="SAM" id="MobiDB-lite"/>
    </source>
</evidence>
<dbReference type="OrthoDB" id="9805142at2"/>
<feature type="domain" description="4Fe-4S ferredoxin-type" evidence="8">
    <location>
        <begin position="133"/>
        <end position="163"/>
    </location>
</feature>
<gene>
    <name evidence="9" type="ORF">LARV_02063</name>
</gene>
<keyword evidence="10" id="KW-1185">Reference proteome</keyword>
<dbReference type="RefSeq" id="WP_075073567.1">
    <property type="nucleotide sequence ID" value="NZ_DF967972.1"/>
</dbReference>
<dbReference type="FunFam" id="3.30.70.20:FF:000035">
    <property type="entry name" value="Iron hydrogenase 1"/>
    <property type="match status" value="1"/>
</dbReference>
<keyword evidence="1" id="KW-0004">4Fe-4S</keyword>
<evidence type="ECO:0000313" key="10">
    <source>
        <dbReference type="Proteomes" id="UP000055060"/>
    </source>
</evidence>
<feature type="domain" description="2Fe-2S ferredoxin-type" evidence="7">
    <location>
        <begin position="3"/>
        <end position="81"/>
    </location>
</feature>
<accession>A0A0S7BFM9</accession>
<dbReference type="SUPFAM" id="SSF54862">
    <property type="entry name" value="4Fe-4S ferredoxins"/>
    <property type="match status" value="1"/>
</dbReference>
<evidence type="ECO:0000256" key="2">
    <source>
        <dbReference type="ARBA" id="ARBA00022723"/>
    </source>
</evidence>
<dbReference type="PROSITE" id="PS51085">
    <property type="entry name" value="2FE2S_FER_2"/>
    <property type="match status" value="1"/>
</dbReference>
<organism evidence="9">
    <name type="scientific">Longilinea arvoryzae</name>
    <dbReference type="NCBI Taxonomy" id="360412"/>
    <lineage>
        <taxon>Bacteria</taxon>
        <taxon>Bacillati</taxon>
        <taxon>Chloroflexota</taxon>
        <taxon>Anaerolineae</taxon>
        <taxon>Anaerolineales</taxon>
        <taxon>Anaerolineaceae</taxon>
        <taxon>Longilinea</taxon>
    </lineage>
</organism>
<evidence type="ECO:0000256" key="1">
    <source>
        <dbReference type="ARBA" id="ARBA00022485"/>
    </source>
</evidence>
<dbReference type="InterPro" id="IPR050157">
    <property type="entry name" value="PSI_iron-sulfur_center"/>
</dbReference>
<dbReference type="Pfam" id="PF22117">
    <property type="entry name" value="Fer4_Nqo3"/>
    <property type="match status" value="1"/>
</dbReference>
<keyword evidence="4" id="KW-0408">Iron</keyword>
<evidence type="ECO:0000259" key="7">
    <source>
        <dbReference type="PROSITE" id="PS51085"/>
    </source>
</evidence>
<keyword evidence="2" id="KW-0479">Metal-binding</keyword>
<name>A0A0S7BFM9_9CHLR</name>